<protein>
    <submittedName>
        <fullName evidence="4">Oxidoreductase</fullName>
    </submittedName>
</protein>
<evidence type="ECO:0000259" key="3">
    <source>
        <dbReference type="Pfam" id="PF01370"/>
    </source>
</evidence>
<organism evidence="4 5">
    <name type="scientific">Adhaeribacter aerolatus</name>
    <dbReference type="NCBI Taxonomy" id="670289"/>
    <lineage>
        <taxon>Bacteria</taxon>
        <taxon>Pseudomonadati</taxon>
        <taxon>Bacteroidota</taxon>
        <taxon>Cytophagia</taxon>
        <taxon>Cytophagales</taxon>
        <taxon>Hymenobacteraceae</taxon>
        <taxon>Adhaeribacter</taxon>
    </lineage>
</organism>
<dbReference type="RefSeq" id="WP_146903335.1">
    <property type="nucleotide sequence ID" value="NZ_BJYS01000043.1"/>
</dbReference>
<dbReference type="OrthoDB" id="9798632at2"/>
<dbReference type="AlphaFoldDB" id="A0A512B433"/>
<dbReference type="Gene3D" id="3.40.50.720">
    <property type="entry name" value="NAD(P)-binding Rossmann-like Domain"/>
    <property type="match status" value="1"/>
</dbReference>
<comment type="caution">
    <text evidence="4">The sequence shown here is derived from an EMBL/GenBank/DDBJ whole genome shotgun (WGS) entry which is preliminary data.</text>
</comment>
<evidence type="ECO:0000313" key="5">
    <source>
        <dbReference type="Proteomes" id="UP000321532"/>
    </source>
</evidence>
<feature type="domain" description="NAD-dependent epimerase/dehydratase" evidence="3">
    <location>
        <begin position="8"/>
        <end position="204"/>
    </location>
</feature>
<keyword evidence="2" id="KW-0472">Membrane</keyword>
<dbReference type="InterPro" id="IPR036291">
    <property type="entry name" value="NAD(P)-bd_dom_sf"/>
</dbReference>
<accession>A0A512B433</accession>
<dbReference type="Proteomes" id="UP000321532">
    <property type="component" value="Unassembled WGS sequence"/>
</dbReference>
<evidence type="ECO:0000313" key="4">
    <source>
        <dbReference type="EMBL" id="GEO06715.1"/>
    </source>
</evidence>
<dbReference type="SUPFAM" id="SSF51735">
    <property type="entry name" value="NAD(P)-binding Rossmann-fold domains"/>
    <property type="match status" value="1"/>
</dbReference>
<proteinExistence type="predicted"/>
<dbReference type="PANTHER" id="PTHR14097">
    <property type="entry name" value="OXIDOREDUCTASE HTATIP2"/>
    <property type="match status" value="1"/>
</dbReference>
<dbReference type="PANTHER" id="PTHR14097:SF7">
    <property type="entry name" value="OXIDOREDUCTASE HTATIP2"/>
    <property type="match status" value="1"/>
</dbReference>
<evidence type="ECO:0000256" key="2">
    <source>
        <dbReference type="ARBA" id="ARBA00023136"/>
    </source>
</evidence>
<keyword evidence="5" id="KW-1185">Reference proteome</keyword>
<dbReference type="Pfam" id="PF01370">
    <property type="entry name" value="Epimerase"/>
    <property type="match status" value="1"/>
</dbReference>
<comment type="subcellular location">
    <subcellularLocation>
        <location evidence="1">Membrane</location>
    </subcellularLocation>
</comment>
<gene>
    <name evidence="4" type="ORF">AAE02nite_43790</name>
</gene>
<dbReference type="InterPro" id="IPR001509">
    <property type="entry name" value="Epimerase_deHydtase"/>
</dbReference>
<reference evidence="4 5" key="1">
    <citation type="submission" date="2019-07" db="EMBL/GenBank/DDBJ databases">
        <title>Whole genome shotgun sequence of Adhaeribacter aerolatus NBRC 106133.</title>
        <authorList>
            <person name="Hosoyama A."/>
            <person name="Uohara A."/>
            <person name="Ohji S."/>
            <person name="Ichikawa N."/>
        </authorList>
    </citation>
    <scope>NUCLEOTIDE SEQUENCE [LARGE SCALE GENOMIC DNA]</scope>
    <source>
        <strain evidence="4 5">NBRC 106133</strain>
    </source>
</reference>
<evidence type="ECO:0000256" key="1">
    <source>
        <dbReference type="ARBA" id="ARBA00004370"/>
    </source>
</evidence>
<sequence>MTLPQKTALIAGASGLVGSYCLQLLLQSNRYDKVIAVGRKTLPMQHPKLRQLIIDFNKLDTYKHSLIADDIYCTLGTTIKQAGSQENFYKIDYTYIVNLAAITAANFASQFLVVSSLGAKASSPIFYSRVKGQMENAVKPMPFLGVHIFQPSLLLGPRKEKRIGEKVAAVLMNTFGFLLAGPLKKYKAIAAEDVAKAMLYAATQDGAGIKIHNTDIIRKEAALLNL</sequence>
<name>A0A512B433_9BACT</name>
<dbReference type="GO" id="GO:0016020">
    <property type="term" value="C:membrane"/>
    <property type="evidence" value="ECO:0007669"/>
    <property type="project" value="UniProtKB-SubCell"/>
</dbReference>
<dbReference type="EMBL" id="BJYS01000043">
    <property type="protein sequence ID" value="GEO06715.1"/>
    <property type="molecule type" value="Genomic_DNA"/>
</dbReference>